<dbReference type="PANTHER" id="PTHR43570:SF16">
    <property type="entry name" value="ALDEHYDE DEHYDROGENASE TYPE III, ISOFORM Q"/>
    <property type="match status" value="1"/>
</dbReference>
<dbReference type="GO" id="GO:0004029">
    <property type="term" value="F:aldehyde dehydrogenase (NAD+) activity"/>
    <property type="evidence" value="ECO:0007669"/>
    <property type="project" value="UniProtKB-EC"/>
</dbReference>
<dbReference type="InterPro" id="IPR029510">
    <property type="entry name" value="Ald_DH_CS_GLU"/>
</dbReference>
<evidence type="ECO:0000256" key="2">
    <source>
        <dbReference type="ARBA" id="ARBA00023002"/>
    </source>
</evidence>
<dbReference type="AlphaFoldDB" id="L7VIM8"/>
<dbReference type="InterPro" id="IPR016163">
    <property type="entry name" value="Ald_DH_C"/>
</dbReference>
<proteinExistence type="evidence at transcript level"/>
<dbReference type="PIRSF" id="PIRSF036492">
    <property type="entry name" value="ALDH"/>
    <property type="match status" value="1"/>
</dbReference>
<dbReference type="PROSITE" id="PS00687">
    <property type="entry name" value="ALDEHYDE_DEHYDR_GLU"/>
    <property type="match status" value="1"/>
</dbReference>
<comment type="similarity">
    <text evidence="1 5 8">Belongs to the aldehyde dehydrogenase family.</text>
</comment>
<dbReference type="SUPFAM" id="SSF53720">
    <property type="entry name" value="ALDH-like"/>
    <property type="match status" value="1"/>
</dbReference>
<dbReference type="FunFam" id="3.40.605.10:FF:000004">
    <property type="entry name" value="Aldehyde dehydrogenase"/>
    <property type="match status" value="1"/>
</dbReference>
<evidence type="ECO:0000256" key="4">
    <source>
        <dbReference type="ARBA" id="ARBA00049194"/>
    </source>
</evidence>
<dbReference type="FunFam" id="3.40.309.10:FF:000003">
    <property type="entry name" value="Aldehyde dehydrogenase"/>
    <property type="match status" value="1"/>
</dbReference>
<organism evidence="10">
    <name type="scientific">Simmondsia chinensis</name>
    <name type="common">Jojoba</name>
    <name type="synonym">Buxus chinensis</name>
    <dbReference type="NCBI Taxonomy" id="3999"/>
    <lineage>
        <taxon>Eukaryota</taxon>
        <taxon>Viridiplantae</taxon>
        <taxon>Streptophyta</taxon>
        <taxon>Embryophyta</taxon>
        <taxon>Tracheophyta</taxon>
        <taxon>Spermatophyta</taxon>
        <taxon>Magnoliopsida</taxon>
        <taxon>eudicotyledons</taxon>
        <taxon>Gunneridae</taxon>
        <taxon>Pentapetalae</taxon>
        <taxon>Caryophyllales</taxon>
        <taxon>Simmondsiaceae</taxon>
        <taxon>Simmondsia</taxon>
    </lineage>
</organism>
<dbReference type="InterPro" id="IPR015590">
    <property type="entry name" value="Aldehyde_DH_dom"/>
</dbReference>
<dbReference type="InterPro" id="IPR016162">
    <property type="entry name" value="Ald_DH_N"/>
</dbReference>
<feature type="active site" evidence="6 7">
    <location>
        <position position="217"/>
    </location>
</feature>
<evidence type="ECO:0000256" key="5">
    <source>
        <dbReference type="PIRNR" id="PIRNR036492"/>
    </source>
</evidence>
<evidence type="ECO:0000259" key="9">
    <source>
        <dbReference type="Pfam" id="PF00171"/>
    </source>
</evidence>
<dbReference type="InterPro" id="IPR012394">
    <property type="entry name" value="Aldehyde_DH_NAD(P)"/>
</dbReference>
<name>L7VIM8_SIMCH</name>
<dbReference type="Gene3D" id="3.40.605.10">
    <property type="entry name" value="Aldehyde Dehydrogenase, Chain A, domain 1"/>
    <property type="match status" value="1"/>
</dbReference>
<feature type="domain" description="Aldehyde dehydrogenase" evidence="9">
    <location>
        <begin position="7"/>
        <end position="440"/>
    </location>
</feature>
<dbReference type="InterPro" id="IPR016161">
    <property type="entry name" value="Ald_DH/histidinol_DH"/>
</dbReference>
<dbReference type="GO" id="GO:0006081">
    <property type="term" value="P:aldehyde metabolic process"/>
    <property type="evidence" value="ECO:0007669"/>
    <property type="project" value="InterPro"/>
</dbReference>
<feature type="active site" evidence="6">
    <location>
        <position position="252"/>
    </location>
</feature>
<keyword evidence="3" id="KW-0520">NAD</keyword>
<evidence type="ECO:0000256" key="6">
    <source>
        <dbReference type="PIRSR" id="PIRSR036492-1"/>
    </source>
</evidence>
<comment type="catalytic activity">
    <reaction evidence="4">
        <text>an aldehyde + NAD(+) + H2O = a carboxylate + NADH + 2 H(+)</text>
        <dbReference type="Rhea" id="RHEA:16185"/>
        <dbReference type="ChEBI" id="CHEBI:15377"/>
        <dbReference type="ChEBI" id="CHEBI:15378"/>
        <dbReference type="ChEBI" id="CHEBI:17478"/>
        <dbReference type="ChEBI" id="CHEBI:29067"/>
        <dbReference type="ChEBI" id="CHEBI:57540"/>
        <dbReference type="ChEBI" id="CHEBI:57945"/>
        <dbReference type="EC" id="1.2.1.3"/>
    </reaction>
</comment>
<protein>
    <recommendedName>
        <fullName evidence="5">Aldehyde dehydrogenase</fullName>
    </recommendedName>
</protein>
<evidence type="ECO:0000256" key="3">
    <source>
        <dbReference type="ARBA" id="ARBA00023027"/>
    </source>
</evidence>
<evidence type="ECO:0000313" key="10">
    <source>
        <dbReference type="EMBL" id="AGC65583.1"/>
    </source>
</evidence>
<dbReference type="Gene3D" id="3.40.309.10">
    <property type="entry name" value="Aldehyde Dehydrogenase, Chain A, domain 2"/>
    <property type="match status" value="1"/>
</dbReference>
<dbReference type="PANTHER" id="PTHR43570">
    <property type="entry name" value="ALDEHYDE DEHYDROGENASE"/>
    <property type="match status" value="1"/>
</dbReference>
<evidence type="ECO:0000256" key="8">
    <source>
        <dbReference type="RuleBase" id="RU003345"/>
    </source>
</evidence>
<keyword evidence="2 5" id="KW-0560">Oxidoreductase</keyword>
<evidence type="ECO:0000256" key="1">
    <source>
        <dbReference type="ARBA" id="ARBA00009986"/>
    </source>
</evidence>
<sequence length="492" mass="54185">MEEKKFDTEAAASTVTELRRTFAAGKTRSYEWRVAQLNGMIKMVENHEQEIVEALRLDLNKPEFESILYEIMLLKSSCKVALKELKQWMMPEKVKTSLTTFPSSAEIVPEPLGIVLVISAWNYPLLLSLDPIVGAIAAGNVVVLKPSEIAPATSSFLAKFVEKYMDNSAIKVVEGSIPETSALLEQKWEKIFYTGNGRVGRIVMAAAAKHLTPVVLELGGKSPAIVDSNINTTVAARRIIAGKWGCNNGQACISPDYIITTKDFAPKLIDTLKRELERCYGTEPLESKDLSRIVNSNHFDRLTRLLDEDKVSGRIVCGGQRDRDKLRIAPTVLQGVPQDSLIMSEEIFGPLLPVITVDRLEESFDLINSRTKPLAAYLFTNRKKLKHEFVSNVSAGGLVINDSALHLAVHTLPFGGVAESGMGSYHGKFSFDVFSHKKAVLYRSFMGDAAARYPPYTQGKLRLLKALLSGSILGIIKALMGWLGVASKSKTV</sequence>
<reference evidence="10" key="1">
    <citation type="journal article" date="2013" name="Plant Physiol.">
        <title>Molecular characterization of the Fatty alcohol oxidation pathway for wax-ester mobilization in germinated jojoba seeds.</title>
        <authorList>
            <person name="Rajangam A.S."/>
            <person name="Gidda S.K."/>
            <person name="Craddock C."/>
            <person name="Mullen R.T."/>
            <person name="Dyer J.M."/>
            <person name="Eastmond P.J."/>
        </authorList>
    </citation>
    <scope>NUCLEOTIDE SEQUENCE</scope>
</reference>
<accession>L7VIM8</accession>
<dbReference type="EMBL" id="JX879777">
    <property type="protein sequence ID" value="AGC65583.1"/>
    <property type="molecule type" value="mRNA"/>
</dbReference>
<dbReference type="Pfam" id="PF00171">
    <property type="entry name" value="Aldedh"/>
    <property type="match status" value="1"/>
</dbReference>
<dbReference type="GO" id="GO:0005737">
    <property type="term" value="C:cytoplasm"/>
    <property type="evidence" value="ECO:0007669"/>
    <property type="project" value="TreeGrafter"/>
</dbReference>
<evidence type="ECO:0000256" key="7">
    <source>
        <dbReference type="PROSITE-ProRule" id="PRU10007"/>
    </source>
</evidence>
<dbReference type="GO" id="GO:0009737">
    <property type="term" value="P:response to abscisic acid"/>
    <property type="evidence" value="ECO:0007669"/>
    <property type="project" value="UniProtKB-ARBA"/>
</dbReference>